<evidence type="ECO:0000313" key="16">
    <source>
        <dbReference type="Proteomes" id="UP001230051"/>
    </source>
</evidence>
<keyword evidence="11" id="KW-0325">Glycoprotein</keyword>
<feature type="domain" description="G-protein coupled receptors family 1 profile" evidence="14">
    <location>
        <begin position="50"/>
        <end position="301"/>
    </location>
</feature>
<dbReference type="PRINTS" id="PR00245">
    <property type="entry name" value="OLFACTORYR"/>
</dbReference>
<dbReference type="Proteomes" id="UP001230051">
    <property type="component" value="Unassembled WGS sequence"/>
</dbReference>
<dbReference type="FunFam" id="1.20.1070.10:FF:000024">
    <property type="entry name" value="Olfactory receptor"/>
    <property type="match status" value="1"/>
</dbReference>
<evidence type="ECO:0000256" key="11">
    <source>
        <dbReference type="ARBA" id="ARBA00023180"/>
    </source>
</evidence>
<evidence type="ECO:0000256" key="2">
    <source>
        <dbReference type="ARBA" id="ARBA00022475"/>
    </source>
</evidence>
<dbReference type="GO" id="GO:0004984">
    <property type="term" value="F:olfactory receptor activity"/>
    <property type="evidence" value="ECO:0007669"/>
    <property type="project" value="InterPro"/>
</dbReference>
<feature type="transmembrane region" description="Helical" evidence="13">
    <location>
        <begin position="35"/>
        <end position="61"/>
    </location>
</feature>
<keyword evidence="16" id="KW-1185">Reference proteome</keyword>
<name>A0AAD8DGU3_ACIOX</name>
<evidence type="ECO:0000313" key="15">
    <source>
        <dbReference type="EMBL" id="KAK1169523.1"/>
    </source>
</evidence>
<dbReference type="PANTHER" id="PTHR26451">
    <property type="entry name" value="G_PROTEIN_RECEP_F1_2 DOMAIN-CONTAINING PROTEIN"/>
    <property type="match status" value="1"/>
</dbReference>
<dbReference type="PRINTS" id="PR00237">
    <property type="entry name" value="GPCRRHODOPSN"/>
</dbReference>
<evidence type="ECO:0000256" key="13">
    <source>
        <dbReference type="SAM" id="Phobius"/>
    </source>
</evidence>
<comment type="caution">
    <text evidence="15">The sequence shown here is derived from an EMBL/GenBank/DDBJ whole genome shotgun (WGS) entry which is preliminary data.</text>
</comment>
<dbReference type="InterPro" id="IPR000725">
    <property type="entry name" value="Olfact_rcpt"/>
</dbReference>
<keyword evidence="4 13" id="KW-0812">Transmembrane</keyword>
<dbReference type="SUPFAM" id="SSF81321">
    <property type="entry name" value="Family A G protein-coupled receptor-like"/>
    <property type="match status" value="1"/>
</dbReference>
<keyword evidence="12" id="KW-0807">Transducer</keyword>
<keyword evidence="5" id="KW-0552">Olfaction</keyword>
<keyword evidence="8 13" id="KW-0472">Membrane</keyword>
<keyword evidence="3" id="KW-0716">Sensory transduction</keyword>
<evidence type="ECO:0000256" key="12">
    <source>
        <dbReference type="ARBA" id="ARBA00023224"/>
    </source>
</evidence>
<reference evidence="15" key="1">
    <citation type="submission" date="2022-02" db="EMBL/GenBank/DDBJ databases">
        <title>Atlantic sturgeon de novo genome assembly.</title>
        <authorList>
            <person name="Stock M."/>
            <person name="Klopp C."/>
            <person name="Guiguen Y."/>
            <person name="Cabau C."/>
            <person name="Parinello H."/>
            <person name="Santidrian Yebra-Pimentel E."/>
            <person name="Kuhl H."/>
            <person name="Dirks R.P."/>
            <person name="Guessner J."/>
            <person name="Wuertz S."/>
            <person name="Du K."/>
            <person name="Schartl M."/>
        </authorList>
    </citation>
    <scope>NUCLEOTIDE SEQUENCE</scope>
    <source>
        <strain evidence="15">STURGEONOMICS-FGT-2020</strain>
        <tissue evidence="15">Whole blood</tissue>
    </source>
</reference>
<accession>A0AAD8DGU3</accession>
<dbReference type="InterPro" id="IPR017452">
    <property type="entry name" value="GPCR_Rhodpsn_7TM"/>
</dbReference>
<protein>
    <submittedName>
        <fullName evidence="15">Olfactory receptor 51F2-like</fullName>
    </submittedName>
</protein>
<comment type="subcellular location">
    <subcellularLocation>
        <location evidence="1">Cell membrane</location>
        <topology evidence="1">Multi-pass membrane protein</topology>
    </subcellularLocation>
</comment>
<dbReference type="AlphaFoldDB" id="A0AAD8DGU3"/>
<evidence type="ECO:0000256" key="3">
    <source>
        <dbReference type="ARBA" id="ARBA00022606"/>
    </source>
</evidence>
<dbReference type="GO" id="GO:0005549">
    <property type="term" value="F:odorant binding"/>
    <property type="evidence" value="ECO:0007669"/>
    <property type="project" value="TreeGrafter"/>
</dbReference>
<dbReference type="GO" id="GO:0004930">
    <property type="term" value="F:G protein-coupled receptor activity"/>
    <property type="evidence" value="ECO:0007669"/>
    <property type="project" value="UniProtKB-KW"/>
</dbReference>
<evidence type="ECO:0000256" key="9">
    <source>
        <dbReference type="ARBA" id="ARBA00023157"/>
    </source>
</evidence>
<sequence>MNSQLSATPAELNSTIVKPLGFYINGFHSLQNTHYYFIFLSFVYLATLLANFLLMAIIWFVESLHTPKYLAIFSLSVVDVSYSTAIIPKAVDVFLFNSRFVFYDVCFTQLFFVHYFCAMESFTLAILAYDRLISICFPLRCSTINTNIRMILIIAVTWIIPFVFMVVTIFLLKRLSFCKSTAIESYFCDHGPVFVLACNDNSPNWTNVYFYVVGIICMPLAFIIISYVSIIVSLLKIASAEGRRKAFKTCSTHLTLVAIFYIPLLVTYIIVLVKFRIDTDVRILNTSLSATLPPLLNPIIYTLKTEEILEQIKNFRKRMVNPMN</sequence>
<proteinExistence type="predicted"/>
<evidence type="ECO:0000256" key="6">
    <source>
        <dbReference type="ARBA" id="ARBA00022989"/>
    </source>
</evidence>
<organism evidence="15 16">
    <name type="scientific">Acipenser oxyrinchus oxyrinchus</name>
    <dbReference type="NCBI Taxonomy" id="40147"/>
    <lineage>
        <taxon>Eukaryota</taxon>
        <taxon>Metazoa</taxon>
        <taxon>Chordata</taxon>
        <taxon>Craniata</taxon>
        <taxon>Vertebrata</taxon>
        <taxon>Euteleostomi</taxon>
        <taxon>Actinopterygii</taxon>
        <taxon>Chondrostei</taxon>
        <taxon>Acipenseriformes</taxon>
        <taxon>Acipenseridae</taxon>
        <taxon>Acipenser</taxon>
    </lineage>
</organism>
<feature type="transmembrane region" description="Helical" evidence="13">
    <location>
        <begin position="150"/>
        <end position="172"/>
    </location>
</feature>
<gene>
    <name evidence="15" type="primary">OR51F2</name>
    <name evidence="15" type="ORF">AOXY_G8323</name>
</gene>
<evidence type="ECO:0000259" key="14">
    <source>
        <dbReference type="PROSITE" id="PS50262"/>
    </source>
</evidence>
<dbReference type="GO" id="GO:0005886">
    <property type="term" value="C:plasma membrane"/>
    <property type="evidence" value="ECO:0007669"/>
    <property type="project" value="UniProtKB-SubCell"/>
</dbReference>
<dbReference type="PROSITE" id="PS50262">
    <property type="entry name" value="G_PROTEIN_RECEP_F1_2"/>
    <property type="match status" value="1"/>
</dbReference>
<feature type="transmembrane region" description="Helical" evidence="13">
    <location>
        <begin position="68"/>
        <end position="87"/>
    </location>
</feature>
<dbReference type="InterPro" id="IPR052921">
    <property type="entry name" value="GPCR1_Superfamily_Member"/>
</dbReference>
<keyword evidence="7" id="KW-0297">G-protein coupled receptor</keyword>
<evidence type="ECO:0000256" key="7">
    <source>
        <dbReference type="ARBA" id="ARBA00023040"/>
    </source>
</evidence>
<feature type="transmembrane region" description="Helical" evidence="13">
    <location>
        <begin position="107"/>
        <end position="129"/>
    </location>
</feature>
<dbReference type="PANTHER" id="PTHR26451:SF966">
    <property type="entry name" value="ODORANT RECEPTOR-RELATED"/>
    <property type="match status" value="1"/>
</dbReference>
<dbReference type="Gene3D" id="1.20.1070.10">
    <property type="entry name" value="Rhodopsin 7-helix transmembrane proteins"/>
    <property type="match status" value="1"/>
</dbReference>
<evidence type="ECO:0000256" key="1">
    <source>
        <dbReference type="ARBA" id="ARBA00004651"/>
    </source>
</evidence>
<evidence type="ECO:0000256" key="5">
    <source>
        <dbReference type="ARBA" id="ARBA00022725"/>
    </source>
</evidence>
<evidence type="ECO:0000256" key="8">
    <source>
        <dbReference type="ARBA" id="ARBA00023136"/>
    </source>
</evidence>
<evidence type="ECO:0000256" key="10">
    <source>
        <dbReference type="ARBA" id="ARBA00023170"/>
    </source>
</evidence>
<dbReference type="InterPro" id="IPR000276">
    <property type="entry name" value="GPCR_Rhodpsn"/>
</dbReference>
<evidence type="ECO:0000256" key="4">
    <source>
        <dbReference type="ARBA" id="ARBA00022692"/>
    </source>
</evidence>
<dbReference type="EMBL" id="JAGXEW010000007">
    <property type="protein sequence ID" value="KAK1169523.1"/>
    <property type="molecule type" value="Genomic_DNA"/>
</dbReference>
<keyword evidence="10 15" id="KW-0675">Receptor</keyword>
<feature type="transmembrane region" description="Helical" evidence="13">
    <location>
        <begin position="209"/>
        <end position="235"/>
    </location>
</feature>
<keyword evidence="6 13" id="KW-1133">Transmembrane helix</keyword>
<feature type="transmembrane region" description="Helical" evidence="13">
    <location>
        <begin position="256"/>
        <end position="277"/>
    </location>
</feature>
<keyword evidence="9" id="KW-1015">Disulfide bond</keyword>
<dbReference type="Pfam" id="PF13853">
    <property type="entry name" value="7tm_4"/>
    <property type="match status" value="1"/>
</dbReference>
<keyword evidence="2" id="KW-1003">Cell membrane</keyword>